<accession>A0A174N9G7</accession>
<dbReference type="InterPro" id="IPR011109">
    <property type="entry name" value="DNA_bind_recombinase_dom"/>
</dbReference>
<evidence type="ECO:0000256" key="3">
    <source>
        <dbReference type="SAM" id="Coils"/>
    </source>
</evidence>
<dbReference type="Gene3D" id="3.40.50.1390">
    <property type="entry name" value="Resolvase, N-terminal catalytic domain"/>
    <property type="match status" value="1"/>
</dbReference>
<feature type="domain" description="Recombinase" evidence="4">
    <location>
        <begin position="155"/>
        <end position="277"/>
    </location>
</feature>
<dbReference type="PANTHER" id="PTHR30461">
    <property type="entry name" value="DNA-INVERTASE FROM LAMBDOID PROPHAGE"/>
    <property type="match status" value="1"/>
</dbReference>
<gene>
    <name evidence="5" type="ORF">ERS852526_01115</name>
</gene>
<dbReference type="EMBL" id="CZAY01000007">
    <property type="protein sequence ID" value="CUP42619.1"/>
    <property type="molecule type" value="Genomic_DNA"/>
</dbReference>
<keyword evidence="3" id="KW-0175">Coiled coil</keyword>
<dbReference type="PANTHER" id="PTHR30461:SF2">
    <property type="entry name" value="SERINE RECOMBINASE PINE-RELATED"/>
    <property type="match status" value="1"/>
</dbReference>
<dbReference type="InterPro" id="IPR038109">
    <property type="entry name" value="DNA_bind_recomb_sf"/>
</dbReference>
<dbReference type="InterPro" id="IPR006119">
    <property type="entry name" value="Resolv_N"/>
</dbReference>
<organism evidence="5 6">
    <name type="scientific">Dorea longicatena</name>
    <dbReference type="NCBI Taxonomy" id="88431"/>
    <lineage>
        <taxon>Bacteria</taxon>
        <taxon>Bacillati</taxon>
        <taxon>Bacillota</taxon>
        <taxon>Clostridia</taxon>
        <taxon>Lachnospirales</taxon>
        <taxon>Lachnospiraceae</taxon>
        <taxon>Dorea</taxon>
    </lineage>
</organism>
<dbReference type="InterPro" id="IPR036162">
    <property type="entry name" value="Resolvase-like_N_sf"/>
</dbReference>
<keyword evidence="2" id="KW-0233">DNA recombination</keyword>
<dbReference type="GO" id="GO:0003677">
    <property type="term" value="F:DNA binding"/>
    <property type="evidence" value="ECO:0007669"/>
    <property type="project" value="UniProtKB-KW"/>
</dbReference>
<feature type="coiled-coil region" evidence="3">
    <location>
        <begin position="405"/>
        <end position="439"/>
    </location>
</feature>
<sequence length="499" mass="59051">MRCVSYTRTTSCKNTKKIPSDIIQQQNEHIQNYIQSHGWKLVAKYSDRKKDENENTAFEEMTADGINRKFDMVVVDSVDRCGKYISCAEDVLVKTFFPAGLHFAIVQSDFCSIGKSREEIDEYFRKEKIAVQVKSMREYAIREQVEGYYTVHDEKYGYILSEDRKELIVEEEAAKIVREIFQMTLAEISIKKIVAILNERGEESPMVHNARVGHKHWPHYENRWSEGALRRILECTAYDGYWQKTINGEVCTLSITPILDEGVFDQARRLIKSRTTTDNIIGGKPGPYVRKIYDEATGKPLYLRNFRSGDVAFVFNPQMGELPKKRKIYIEEAKVTEAVKNAISLEMDMAEKMKAYLQTEKMQQLLQKETQQYSEKAWMIFQEMEQVEKDRIPLYEKFRDYEIGQTEYQEKKEEIQAQLQMYENDFEGLMDRLANMKKAYSEENEWIKTFQREELPEKLESQHVKKWVDKIIVSDLRDVHVYLTMQNWKNYFPEEWMEE</sequence>
<dbReference type="Pfam" id="PF07508">
    <property type="entry name" value="Recombinase"/>
    <property type="match status" value="1"/>
</dbReference>
<evidence type="ECO:0000259" key="4">
    <source>
        <dbReference type="PROSITE" id="PS51737"/>
    </source>
</evidence>
<dbReference type="Proteomes" id="UP000095485">
    <property type="component" value="Unassembled WGS sequence"/>
</dbReference>
<evidence type="ECO:0000313" key="6">
    <source>
        <dbReference type="Proteomes" id="UP000095485"/>
    </source>
</evidence>
<evidence type="ECO:0000313" key="5">
    <source>
        <dbReference type="EMBL" id="CUP42619.1"/>
    </source>
</evidence>
<dbReference type="PROSITE" id="PS51737">
    <property type="entry name" value="RECOMBINASE_DNA_BIND"/>
    <property type="match status" value="1"/>
</dbReference>
<dbReference type="InterPro" id="IPR050639">
    <property type="entry name" value="SSR_resolvase"/>
</dbReference>
<protein>
    <submittedName>
        <fullName evidence="5">Recombinase</fullName>
    </submittedName>
</protein>
<dbReference type="AlphaFoldDB" id="A0A174N9G7"/>
<dbReference type="RefSeq" id="WP_055282507.1">
    <property type="nucleotide sequence ID" value="NZ_CZAY01000007.1"/>
</dbReference>
<evidence type="ECO:0000256" key="1">
    <source>
        <dbReference type="ARBA" id="ARBA00023125"/>
    </source>
</evidence>
<proteinExistence type="predicted"/>
<evidence type="ECO:0000256" key="2">
    <source>
        <dbReference type="ARBA" id="ARBA00023172"/>
    </source>
</evidence>
<dbReference type="GeneID" id="96228407"/>
<reference evidence="5 6" key="1">
    <citation type="submission" date="2015-09" db="EMBL/GenBank/DDBJ databases">
        <authorList>
            <consortium name="Pathogen Informatics"/>
        </authorList>
    </citation>
    <scope>NUCLEOTIDE SEQUENCE [LARGE SCALE GENOMIC DNA]</scope>
    <source>
        <strain evidence="5 6">2789STDY5834914</strain>
    </source>
</reference>
<dbReference type="Gene3D" id="3.90.1750.20">
    <property type="entry name" value="Putative Large Serine Recombinase, Chain B, Domain 2"/>
    <property type="match status" value="1"/>
</dbReference>
<keyword evidence="1" id="KW-0238">DNA-binding</keyword>
<dbReference type="OrthoDB" id="1973701at2"/>
<name>A0A174N9G7_9FIRM</name>
<dbReference type="Pfam" id="PF00239">
    <property type="entry name" value="Resolvase"/>
    <property type="match status" value="1"/>
</dbReference>
<dbReference type="GO" id="GO:0000150">
    <property type="term" value="F:DNA strand exchange activity"/>
    <property type="evidence" value="ECO:0007669"/>
    <property type="project" value="InterPro"/>
</dbReference>